<dbReference type="AlphaFoldDB" id="A0A2U3PQ22"/>
<feature type="chain" id="PRO_5015582274" description="Peptidoglycan binding-like domain-containing protein" evidence="1">
    <location>
        <begin position="41"/>
        <end position="474"/>
    </location>
</feature>
<feature type="signal peptide" evidence="1">
    <location>
        <begin position="1"/>
        <end position="40"/>
    </location>
</feature>
<dbReference type="InterPro" id="IPR002477">
    <property type="entry name" value="Peptidoglycan-bd-like"/>
</dbReference>
<keyword evidence="1" id="KW-0732">Signal</keyword>
<dbReference type="Gene3D" id="2.40.10.120">
    <property type="match status" value="1"/>
</dbReference>
<dbReference type="InterPro" id="IPR009003">
    <property type="entry name" value="Peptidase_S1_PA"/>
</dbReference>
<gene>
    <name evidence="3" type="ORF">BRAD3257_0067</name>
</gene>
<evidence type="ECO:0000313" key="4">
    <source>
        <dbReference type="Proteomes" id="UP000246085"/>
    </source>
</evidence>
<evidence type="ECO:0000256" key="1">
    <source>
        <dbReference type="SAM" id="SignalP"/>
    </source>
</evidence>
<dbReference type="Gene3D" id="1.10.101.10">
    <property type="entry name" value="PGBD-like superfamily/PGBD"/>
    <property type="match status" value="1"/>
</dbReference>
<dbReference type="EMBL" id="LS398110">
    <property type="protein sequence ID" value="SPP91244.1"/>
    <property type="molecule type" value="Genomic_DNA"/>
</dbReference>
<organism evidence="3 4">
    <name type="scientific">Bradyrhizobium vignae</name>
    <dbReference type="NCBI Taxonomy" id="1549949"/>
    <lineage>
        <taxon>Bacteria</taxon>
        <taxon>Pseudomonadati</taxon>
        <taxon>Pseudomonadota</taxon>
        <taxon>Alphaproteobacteria</taxon>
        <taxon>Hyphomicrobiales</taxon>
        <taxon>Nitrobacteraceae</taxon>
        <taxon>Bradyrhizobium</taxon>
    </lineage>
</organism>
<dbReference type="InterPro" id="IPR036365">
    <property type="entry name" value="PGBD-like_sf"/>
</dbReference>
<dbReference type="Pfam" id="PF01471">
    <property type="entry name" value="PG_binding_1"/>
    <property type="match status" value="1"/>
</dbReference>
<dbReference type="KEGG" id="bvz:BRAD3257_0067"/>
<feature type="domain" description="Peptidoglycan binding-like" evidence="2">
    <location>
        <begin position="79"/>
        <end position="132"/>
    </location>
</feature>
<reference evidence="3 4" key="1">
    <citation type="submission" date="2018-03" db="EMBL/GenBank/DDBJ databases">
        <authorList>
            <person name="Gully D."/>
        </authorList>
    </citation>
    <scope>NUCLEOTIDE SEQUENCE [LARGE SCALE GENOMIC DNA]</scope>
    <source>
        <strain evidence="3">ORS3257</strain>
    </source>
</reference>
<dbReference type="SUPFAM" id="SSF50494">
    <property type="entry name" value="Trypsin-like serine proteases"/>
    <property type="match status" value="1"/>
</dbReference>
<name>A0A2U3PQ22_9BRAD</name>
<dbReference type="Pfam" id="PF13365">
    <property type="entry name" value="Trypsin_2"/>
    <property type="match status" value="1"/>
</dbReference>
<protein>
    <recommendedName>
        <fullName evidence="2">Peptidoglycan binding-like domain-containing protein</fullName>
    </recommendedName>
</protein>
<dbReference type="InterPro" id="IPR036366">
    <property type="entry name" value="PGBDSf"/>
</dbReference>
<evidence type="ECO:0000313" key="3">
    <source>
        <dbReference type="EMBL" id="SPP91244.1"/>
    </source>
</evidence>
<dbReference type="Proteomes" id="UP000246085">
    <property type="component" value="Chromosome BRAD3257"/>
</dbReference>
<proteinExistence type="predicted"/>
<dbReference type="SUPFAM" id="SSF47090">
    <property type="entry name" value="PGBD-like"/>
    <property type="match status" value="1"/>
</dbReference>
<evidence type="ECO:0000259" key="2">
    <source>
        <dbReference type="Pfam" id="PF01471"/>
    </source>
</evidence>
<accession>A0A2U3PQ22</accession>
<sequence>MFATNEMCFNGIAFNGLAGFVMRSMLAATLMFAAATAANAQMTPPQVPSTKPKTVQTVPIRPPTVQTASETADAMAQAERLSLQSDLAWVGQYNGAITGDVSERMVNAIKEYQKAKGGKPTGVLNPQERAALAETARRKQDSVGWKIVMEPTSGARLGIPGKLVPQQASDANGSKWTSPTGTVQVLLSRRKEVNPTTAKIAEAEKKEPAGRKVDYTVVKPDFFVLSGLQGLKKFYVRGTFKGDEVRIMTVLYDQAMENTVEPVVIAMSSAFNPFPSSPMAGPPPRKTVEYGTGIVVSDDGAIVTDRLVTDGCLAITIGGHGSADRLAEDKEHDLALLHIYGARGLRPLSIASGAAKTNVDVIGITDPQGQGGAARVSSVKAALAPVTASDSALSPPPSAGFSGSPAIDADGKFAGIALLKPAMVAGPATSVPASQAVMVSAETVRDFLKANGITANGSSMDAKAAVVRVICVRK</sequence>